<evidence type="ECO:0000259" key="2">
    <source>
        <dbReference type="Pfam" id="PF14309"/>
    </source>
</evidence>
<comment type="caution">
    <text evidence="4">The sequence shown here is derived from an EMBL/GenBank/DDBJ whole genome shotgun (WGS) entry which is preliminary data.</text>
</comment>
<evidence type="ECO:0000259" key="3">
    <source>
        <dbReference type="Pfam" id="PF14383"/>
    </source>
</evidence>
<feature type="compositionally biased region" description="Basic and acidic residues" evidence="1">
    <location>
        <begin position="437"/>
        <end position="449"/>
    </location>
</feature>
<accession>A0AAD4XGY3</accession>
<feature type="region of interest" description="Disordered" evidence="1">
    <location>
        <begin position="585"/>
        <end position="611"/>
    </location>
</feature>
<feature type="region of interest" description="Disordered" evidence="1">
    <location>
        <begin position="31"/>
        <end position="66"/>
    </location>
</feature>
<sequence>MGGQKQGSKGGGGRYVGGFLQLFDWNGKSRKKLFSNKSPEGSKQGKRSEGNSTTSQLRQVDDDFYGRSTLRERSDYSCASSVTDEDGYGTKAPGVVARLMGLDCLPTSDIAEPYSSPLSDSRSLQDFHYRRTPEVLYGNEFAHSGYQCTESDRYPEKPVEMRPQHNRIFINRPIDRFQSEVLPPRSVKAISITHHKLLSPIKNPGFIPSKAAAQIMEEASRIIERGHQVTNRNKMPSLGSPSIPIKIRDLKEKMEASQRPSKLPESSRRSTESNAAKYLKGQSMNKSWNGSDDVPQVKSSTYSDESHSAGLKSKGKSVSLAVQAKVNVQRREALSSTSSRSVTTHKERHEFKSNKPTKSQMNAQNSTRKKPALDRTSGVLRQNNQKQNSQTIRDRPQLKPSVPHQQGRKPLSVNSSSSRDKAPNKVAGTTKVGVRRTVLESDDHDKEAAASKTKNVPRKKRPIESDSQFEKSNFSDTGFVDRDQLPRQSNTALDAQLKRAYDHRGSGMDVVSFTFTSPLKRPCSGSQSSGQVVERNINFCTDSTREESLTDVKYTRSPSLGLNGIGGDALSVLLEQKIKELTFGVESSSRNSSKSRSDVTSVSGSQSESNCSSIDWHKLQGIEDAGKYSSCSSSSSETRTKELDFRHPSPVSTLESSFSNESCISSDSGDSYFMNGGKQCSSVEAELRVSSNCPRKFPSAEFETELSDSASFPFRAGVSCEQTITFGATDFARSDKWELEYVREILSNVELMFKDFTLGRAREIVNPHLFDQLESRKYWSRVSAVEDEKESKLRHRTLFDCVGECLDLRCRRYVGGGSAKWAKGLAMVRRTDWLANEVYKEVSVWRAMEDLSMDDVVDKDMSSQYGRWLEFEPEEFEVGLDVEKRILSSLVDELVVDMFY</sequence>
<feature type="domain" description="DUF4378" evidence="2">
    <location>
        <begin position="738"/>
        <end position="893"/>
    </location>
</feature>
<evidence type="ECO:0008006" key="6">
    <source>
        <dbReference type="Google" id="ProtNLM"/>
    </source>
</evidence>
<dbReference type="InterPro" id="IPR032795">
    <property type="entry name" value="DUF3741-assoc"/>
</dbReference>
<feature type="compositionally biased region" description="Basic and acidic residues" evidence="1">
    <location>
        <begin position="638"/>
        <end position="647"/>
    </location>
</feature>
<feature type="region of interest" description="Disordered" evidence="1">
    <location>
        <begin position="252"/>
        <end position="317"/>
    </location>
</feature>
<proteinExistence type="predicted"/>
<gene>
    <name evidence="4" type="ORF">MKW98_004656</name>
</gene>
<reference evidence="4" key="1">
    <citation type="submission" date="2022-04" db="EMBL/GenBank/DDBJ databases">
        <title>A functionally conserved STORR gene fusion in Papaver species that diverged 16.8 million years ago.</title>
        <authorList>
            <person name="Catania T."/>
        </authorList>
    </citation>
    <scope>NUCLEOTIDE SEQUENCE</scope>
    <source>
        <strain evidence="4">S-188037</strain>
    </source>
</reference>
<feature type="compositionally biased region" description="Polar residues" evidence="1">
    <location>
        <begin position="379"/>
        <end position="391"/>
    </location>
</feature>
<feature type="region of interest" description="Disordered" evidence="1">
    <location>
        <begin position="626"/>
        <end position="657"/>
    </location>
</feature>
<evidence type="ECO:0000256" key="1">
    <source>
        <dbReference type="SAM" id="MobiDB-lite"/>
    </source>
</evidence>
<name>A0AAD4XGY3_9MAGN</name>
<dbReference type="Pfam" id="PF14383">
    <property type="entry name" value="VARLMGL"/>
    <property type="match status" value="1"/>
</dbReference>
<dbReference type="Pfam" id="PF14309">
    <property type="entry name" value="DUF4378"/>
    <property type="match status" value="1"/>
</dbReference>
<dbReference type="AlphaFoldDB" id="A0AAD4XGY3"/>
<dbReference type="PANTHER" id="PTHR21726">
    <property type="entry name" value="PHOSPHATIDYLINOSITOL N-ACETYLGLUCOSAMINYLTRANSFERASE SUBUNIT P DOWN SYNDROME CRITICAL REGION PROTEIN 5 -RELATED"/>
    <property type="match status" value="1"/>
</dbReference>
<evidence type="ECO:0000313" key="4">
    <source>
        <dbReference type="EMBL" id="KAI3916215.1"/>
    </source>
</evidence>
<dbReference type="Proteomes" id="UP001202328">
    <property type="component" value="Unassembled WGS sequence"/>
</dbReference>
<feature type="region of interest" description="Disordered" evidence="1">
    <location>
        <begin position="329"/>
        <end position="487"/>
    </location>
</feature>
<dbReference type="InterPro" id="IPR025486">
    <property type="entry name" value="DUF4378"/>
</dbReference>
<keyword evidence="5" id="KW-1185">Reference proteome</keyword>
<evidence type="ECO:0000313" key="5">
    <source>
        <dbReference type="Proteomes" id="UP001202328"/>
    </source>
</evidence>
<feature type="compositionally biased region" description="Polar residues" evidence="1">
    <location>
        <begin position="354"/>
        <end position="366"/>
    </location>
</feature>
<feature type="compositionally biased region" description="Low complexity" evidence="1">
    <location>
        <begin position="587"/>
        <end position="609"/>
    </location>
</feature>
<organism evidence="4 5">
    <name type="scientific">Papaver atlanticum</name>
    <dbReference type="NCBI Taxonomy" id="357466"/>
    <lineage>
        <taxon>Eukaryota</taxon>
        <taxon>Viridiplantae</taxon>
        <taxon>Streptophyta</taxon>
        <taxon>Embryophyta</taxon>
        <taxon>Tracheophyta</taxon>
        <taxon>Spermatophyta</taxon>
        <taxon>Magnoliopsida</taxon>
        <taxon>Ranunculales</taxon>
        <taxon>Papaveraceae</taxon>
        <taxon>Papaveroideae</taxon>
        <taxon>Papaver</taxon>
    </lineage>
</organism>
<feature type="compositionally biased region" description="Basic and acidic residues" evidence="1">
    <location>
        <begin position="344"/>
        <end position="353"/>
    </location>
</feature>
<dbReference type="EMBL" id="JAJJMB010009125">
    <property type="protein sequence ID" value="KAI3916215.1"/>
    <property type="molecule type" value="Genomic_DNA"/>
</dbReference>
<protein>
    <recommendedName>
        <fullName evidence="6">DUF4378 domain-containing protein</fullName>
    </recommendedName>
</protein>
<dbReference type="PANTHER" id="PTHR21726:SF29">
    <property type="entry name" value="EXPRESSED PROTEIN"/>
    <property type="match status" value="1"/>
</dbReference>
<feature type="domain" description="DUF3741" evidence="3">
    <location>
        <begin position="80"/>
        <end position="109"/>
    </location>
</feature>